<organism evidence="1">
    <name type="scientific">Cladocopium goreaui</name>
    <dbReference type="NCBI Taxonomy" id="2562237"/>
    <lineage>
        <taxon>Eukaryota</taxon>
        <taxon>Sar</taxon>
        <taxon>Alveolata</taxon>
        <taxon>Dinophyceae</taxon>
        <taxon>Suessiales</taxon>
        <taxon>Symbiodiniaceae</taxon>
        <taxon>Cladocopium</taxon>
    </lineage>
</organism>
<evidence type="ECO:0000313" key="1">
    <source>
        <dbReference type="EMBL" id="CAI4017322.1"/>
    </source>
</evidence>
<comment type="caution">
    <text evidence="1">The sequence shown here is derived from an EMBL/GenBank/DDBJ whole genome shotgun (WGS) entry which is preliminary data.</text>
</comment>
<evidence type="ECO:0000313" key="2">
    <source>
        <dbReference type="EMBL" id="CAL4804634.1"/>
    </source>
</evidence>
<gene>
    <name evidence="1" type="ORF">C1SCF055_LOCUS41975</name>
</gene>
<reference evidence="1" key="1">
    <citation type="submission" date="2022-10" db="EMBL/GenBank/DDBJ databases">
        <authorList>
            <person name="Chen Y."/>
            <person name="Dougan E. K."/>
            <person name="Chan C."/>
            <person name="Rhodes N."/>
            <person name="Thang M."/>
        </authorList>
    </citation>
    <scope>NUCLEOTIDE SEQUENCE</scope>
</reference>
<keyword evidence="3" id="KW-1185">Reference proteome</keyword>
<name>A0A9P1GM49_9DINO</name>
<proteinExistence type="predicted"/>
<dbReference type="AlphaFoldDB" id="A0A9P1GM49"/>
<dbReference type="EMBL" id="CAMXCT020006629">
    <property type="protein sequence ID" value="CAL1170697.1"/>
    <property type="molecule type" value="Genomic_DNA"/>
</dbReference>
<dbReference type="EMBL" id="CAMXCT030006629">
    <property type="protein sequence ID" value="CAL4804634.1"/>
    <property type="molecule type" value="Genomic_DNA"/>
</dbReference>
<dbReference type="EMBL" id="CAMXCT010006629">
    <property type="protein sequence ID" value="CAI4017322.1"/>
    <property type="molecule type" value="Genomic_DNA"/>
</dbReference>
<reference evidence="2 3" key="2">
    <citation type="submission" date="2024-05" db="EMBL/GenBank/DDBJ databases">
        <authorList>
            <person name="Chen Y."/>
            <person name="Shah S."/>
            <person name="Dougan E. K."/>
            <person name="Thang M."/>
            <person name="Chan C."/>
        </authorList>
    </citation>
    <scope>NUCLEOTIDE SEQUENCE [LARGE SCALE GENOMIC DNA]</scope>
</reference>
<dbReference type="OrthoDB" id="417067at2759"/>
<sequence>MTAFAAKTLRARVIRHAQRRQKQKPQRIVGFRDIKERMSNNWDEEILTRERVRNYYYGQRGYKKNLIDPRLRDREPARMNLGHVTEAMSIFKTQDFYKADFAKLSADSVTEVGSYQVTGAGKISIPATVPTYSPIKRGTRLEKEPGFKRPSVEDEAYVKYVDEKCTLYETAKEAAPSSLEKDIICDRGSLLTLLDFVSETLTPFLTKKGQHSSAVDLVKISKSPSGKGLVLEKILDVEKMTAEIPYRGGWKREEVSNHGTFKPALQRAMEGDSRTRTISCTGLLQVAGSTAGELDQCFRFLEFELGGLSFLTKARAHAQKDGEYLDVAHKNWYYQDEVPFEPTLTSQDQNNRGRRRGDC</sequence>
<accession>A0A9P1GM49</accession>
<dbReference type="Proteomes" id="UP001152797">
    <property type="component" value="Unassembled WGS sequence"/>
</dbReference>
<protein>
    <submittedName>
        <fullName evidence="2">Decapping nuclease</fullName>
    </submittedName>
</protein>
<evidence type="ECO:0000313" key="3">
    <source>
        <dbReference type="Proteomes" id="UP001152797"/>
    </source>
</evidence>